<dbReference type="Pfam" id="PF02254">
    <property type="entry name" value="TrkA_N"/>
    <property type="match status" value="1"/>
</dbReference>
<dbReference type="RefSeq" id="WP_245793385.1">
    <property type="nucleotide sequence ID" value="NZ_FOSG01000002.1"/>
</dbReference>
<dbReference type="InterPro" id="IPR050721">
    <property type="entry name" value="Trk_Ktr_HKT_K-transport"/>
</dbReference>
<evidence type="ECO:0000313" key="3">
    <source>
        <dbReference type="EMBL" id="SFJ91693.1"/>
    </source>
</evidence>
<dbReference type="AlphaFoldDB" id="A0A1I3V9N9"/>
<sequence length="190" mass="20334">MAKHPASSKKAAPDQGRGGRPRHREARRREARRDSVVVIGLGRFGSALALELADEDTEVLGIDHRAEAVQGLSGSLTHVVRADSTKEEVLRQLGVHEFERAVVGIGTDLEASILTASLLVSFGIPNVWAKAISEPHGRILTQLGVQHASTPSTTWASASPIWCAAGCWTTSSSRTTSPWSRPALRRTSSA</sequence>
<feature type="compositionally biased region" description="Low complexity" evidence="1">
    <location>
        <begin position="170"/>
        <end position="182"/>
    </location>
</feature>
<feature type="domain" description="RCK N-terminal" evidence="2">
    <location>
        <begin position="33"/>
        <end position="149"/>
    </location>
</feature>
<evidence type="ECO:0000313" key="4">
    <source>
        <dbReference type="Proteomes" id="UP000198928"/>
    </source>
</evidence>
<accession>A0A1I3V9N9</accession>
<organism evidence="3 4">
    <name type="scientific">Streptomyces pini</name>
    <dbReference type="NCBI Taxonomy" id="1520580"/>
    <lineage>
        <taxon>Bacteria</taxon>
        <taxon>Bacillati</taxon>
        <taxon>Actinomycetota</taxon>
        <taxon>Actinomycetes</taxon>
        <taxon>Kitasatosporales</taxon>
        <taxon>Streptomycetaceae</taxon>
        <taxon>Streptomyces</taxon>
    </lineage>
</organism>
<dbReference type="PANTHER" id="PTHR43833">
    <property type="entry name" value="POTASSIUM CHANNEL PROTEIN 2-RELATED-RELATED"/>
    <property type="match status" value="1"/>
</dbReference>
<evidence type="ECO:0000259" key="2">
    <source>
        <dbReference type="PROSITE" id="PS51201"/>
    </source>
</evidence>
<protein>
    <submittedName>
        <fullName evidence="3">TrkA-N domain-containing protein</fullName>
    </submittedName>
</protein>
<dbReference type="SUPFAM" id="SSF51735">
    <property type="entry name" value="NAD(P)-binding Rossmann-fold domains"/>
    <property type="match status" value="1"/>
</dbReference>
<dbReference type="PANTHER" id="PTHR43833:SF7">
    <property type="entry name" value="KTR SYSTEM POTASSIUM UPTAKE PROTEIN C"/>
    <property type="match status" value="1"/>
</dbReference>
<dbReference type="GO" id="GO:0006813">
    <property type="term" value="P:potassium ion transport"/>
    <property type="evidence" value="ECO:0007669"/>
    <property type="project" value="InterPro"/>
</dbReference>
<dbReference type="InterPro" id="IPR036291">
    <property type="entry name" value="NAD(P)-bd_dom_sf"/>
</dbReference>
<name>A0A1I3V9N9_9ACTN</name>
<keyword evidence="4" id="KW-1185">Reference proteome</keyword>
<dbReference type="PROSITE" id="PS51201">
    <property type="entry name" value="RCK_N"/>
    <property type="match status" value="1"/>
</dbReference>
<dbReference type="Gene3D" id="3.40.50.720">
    <property type="entry name" value="NAD(P)-binding Rossmann-like Domain"/>
    <property type="match status" value="1"/>
</dbReference>
<feature type="region of interest" description="Disordered" evidence="1">
    <location>
        <begin position="1"/>
        <end position="31"/>
    </location>
</feature>
<dbReference type="Proteomes" id="UP000198928">
    <property type="component" value="Unassembled WGS sequence"/>
</dbReference>
<gene>
    <name evidence="3" type="ORF">SAMN05192584_102200</name>
</gene>
<evidence type="ECO:0000256" key="1">
    <source>
        <dbReference type="SAM" id="MobiDB-lite"/>
    </source>
</evidence>
<dbReference type="InterPro" id="IPR003148">
    <property type="entry name" value="RCK_N"/>
</dbReference>
<proteinExistence type="predicted"/>
<dbReference type="EMBL" id="FOSG01000002">
    <property type="protein sequence ID" value="SFJ91693.1"/>
    <property type="molecule type" value="Genomic_DNA"/>
</dbReference>
<reference evidence="4" key="1">
    <citation type="submission" date="2016-10" db="EMBL/GenBank/DDBJ databases">
        <authorList>
            <person name="Varghese N."/>
            <person name="Submissions S."/>
        </authorList>
    </citation>
    <scope>NUCLEOTIDE SEQUENCE [LARGE SCALE GENOMIC DNA]</scope>
    <source>
        <strain evidence="4">PL19</strain>
    </source>
</reference>
<feature type="region of interest" description="Disordered" evidence="1">
    <location>
        <begin position="170"/>
        <end position="190"/>
    </location>
</feature>